<accession>A0AA89APR9</accession>
<dbReference type="EMBL" id="JAVXUP010001544">
    <property type="protein sequence ID" value="KAK3010425.1"/>
    <property type="molecule type" value="Genomic_DNA"/>
</dbReference>
<dbReference type="Pfam" id="PF02365">
    <property type="entry name" value="NAM"/>
    <property type="match status" value="1"/>
</dbReference>
<comment type="caution">
    <text evidence="6">The sequence shown here is derived from an EMBL/GenBank/DDBJ whole genome shotgun (WGS) entry which is preliminary data.</text>
</comment>
<dbReference type="GO" id="GO:0006355">
    <property type="term" value="P:regulation of DNA-templated transcription"/>
    <property type="evidence" value="ECO:0007669"/>
    <property type="project" value="InterPro"/>
</dbReference>
<keyword evidence="1" id="KW-0805">Transcription regulation</keyword>
<keyword evidence="7" id="KW-1185">Reference proteome</keyword>
<dbReference type="PANTHER" id="PTHR31719">
    <property type="entry name" value="NAC TRANSCRIPTION FACTOR 56"/>
    <property type="match status" value="1"/>
</dbReference>
<evidence type="ECO:0000313" key="7">
    <source>
        <dbReference type="Proteomes" id="UP001188597"/>
    </source>
</evidence>
<evidence type="ECO:0000313" key="6">
    <source>
        <dbReference type="EMBL" id="KAK3010425.1"/>
    </source>
</evidence>
<evidence type="ECO:0000259" key="5">
    <source>
        <dbReference type="PROSITE" id="PS51005"/>
    </source>
</evidence>
<evidence type="ECO:0000256" key="1">
    <source>
        <dbReference type="ARBA" id="ARBA00023015"/>
    </source>
</evidence>
<dbReference type="PANTHER" id="PTHR31719:SF212">
    <property type="entry name" value="NAC DOMAIN-CONTAINING PROTEIN 72-LIKE"/>
    <property type="match status" value="1"/>
</dbReference>
<gene>
    <name evidence="6" type="ORF">RJ639_011084</name>
</gene>
<evidence type="ECO:0000256" key="2">
    <source>
        <dbReference type="ARBA" id="ARBA00023125"/>
    </source>
</evidence>
<evidence type="ECO:0000256" key="3">
    <source>
        <dbReference type="ARBA" id="ARBA00023163"/>
    </source>
</evidence>
<evidence type="ECO:0000256" key="4">
    <source>
        <dbReference type="ARBA" id="ARBA00023242"/>
    </source>
</evidence>
<proteinExistence type="predicted"/>
<dbReference type="InterPro" id="IPR036093">
    <property type="entry name" value="NAC_dom_sf"/>
</dbReference>
<dbReference type="PROSITE" id="PS51005">
    <property type="entry name" value="NAC"/>
    <property type="match status" value="1"/>
</dbReference>
<dbReference type="GO" id="GO:0003677">
    <property type="term" value="F:DNA binding"/>
    <property type="evidence" value="ECO:0007669"/>
    <property type="project" value="UniProtKB-KW"/>
</dbReference>
<dbReference type="AlphaFoldDB" id="A0AA89APR9"/>
<sequence>MAFGSSLAAISRDKNSKIPMASSSSLAAISHEKNGFDSDSYYWKKHLSHGQRFQPTLQELICFYLYFKFLPIQIPPGSVSSVDDIYDYKPYELLALAFKHDGGKMYFFTNLRKKFANDNKVKRDIKGNREYWKVTQEKKDVKGCTGTTVGTTTPLTLDAVKTLWLMTEHRLTDDLITRFKLDEDLEPMLCTMYYHIRKKESGDEVDGSEDPSSSARCYGGRMQQLILEEIEVKKTIDPMLEDLLKVDTRMMLEAASIDGPWWLCTFVSCKEG</sequence>
<reference evidence="6" key="1">
    <citation type="submission" date="2022-12" db="EMBL/GenBank/DDBJ databases">
        <title>Draft genome assemblies for two species of Escallonia (Escalloniales).</title>
        <authorList>
            <person name="Chanderbali A."/>
            <person name="Dervinis C."/>
            <person name="Anghel I."/>
            <person name="Soltis D."/>
            <person name="Soltis P."/>
            <person name="Zapata F."/>
        </authorList>
    </citation>
    <scope>NUCLEOTIDE SEQUENCE</scope>
    <source>
        <strain evidence="6">UCBG64.0493</strain>
        <tissue evidence="6">Leaf</tissue>
    </source>
</reference>
<dbReference type="SUPFAM" id="SSF101941">
    <property type="entry name" value="NAC domain"/>
    <property type="match status" value="1"/>
</dbReference>
<dbReference type="Proteomes" id="UP001188597">
    <property type="component" value="Unassembled WGS sequence"/>
</dbReference>
<protein>
    <recommendedName>
        <fullName evidence="5">NAC domain-containing protein</fullName>
    </recommendedName>
</protein>
<dbReference type="Gene3D" id="2.170.150.80">
    <property type="entry name" value="NAC domain"/>
    <property type="match status" value="1"/>
</dbReference>
<dbReference type="InterPro" id="IPR003441">
    <property type="entry name" value="NAC-dom"/>
</dbReference>
<name>A0AA89APR9_9ASTE</name>
<organism evidence="6 7">
    <name type="scientific">Escallonia herrerae</name>
    <dbReference type="NCBI Taxonomy" id="1293975"/>
    <lineage>
        <taxon>Eukaryota</taxon>
        <taxon>Viridiplantae</taxon>
        <taxon>Streptophyta</taxon>
        <taxon>Embryophyta</taxon>
        <taxon>Tracheophyta</taxon>
        <taxon>Spermatophyta</taxon>
        <taxon>Magnoliopsida</taxon>
        <taxon>eudicotyledons</taxon>
        <taxon>Gunneridae</taxon>
        <taxon>Pentapetalae</taxon>
        <taxon>asterids</taxon>
        <taxon>campanulids</taxon>
        <taxon>Escalloniales</taxon>
        <taxon>Escalloniaceae</taxon>
        <taxon>Escallonia</taxon>
    </lineage>
</organism>
<feature type="domain" description="NAC" evidence="5">
    <location>
        <begin position="47"/>
        <end position="195"/>
    </location>
</feature>
<keyword evidence="2" id="KW-0238">DNA-binding</keyword>
<keyword evidence="4" id="KW-0539">Nucleus</keyword>
<keyword evidence="3" id="KW-0804">Transcription</keyword>